<keyword evidence="10" id="KW-1185">Reference proteome</keyword>
<dbReference type="SUPFAM" id="SSF49452">
    <property type="entry name" value="Starch-binding domain-like"/>
    <property type="match status" value="1"/>
</dbReference>
<evidence type="ECO:0000313" key="9">
    <source>
        <dbReference type="EMBL" id="SEF76083.1"/>
    </source>
</evidence>
<dbReference type="Proteomes" id="UP000236728">
    <property type="component" value="Unassembled WGS sequence"/>
</dbReference>
<dbReference type="RefSeq" id="WP_103931915.1">
    <property type="nucleotide sequence ID" value="NZ_FNVA01000001.1"/>
</dbReference>
<keyword evidence="6" id="KW-0998">Cell outer membrane</keyword>
<evidence type="ECO:0000256" key="2">
    <source>
        <dbReference type="ARBA" id="ARBA00022448"/>
    </source>
</evidence>
<dbReference type="GO" id="GO:0015344">
    <property type="term" value="F:siderophore uptake transmembrane transporter activity"/>
    <property type="evidence" value="ECO:0007669"/>
    <property type="project" value="TreeGrafter"/>
</dbReference>
<keyword evidence="4" id="KW-0812">Transmembrane</keyword>
<feature type="domain" description="TonB-dependent transporter Oar-like beta-barrel" evidence="8">
    <location>
        <begin position="243"/>
        <end position="344"/>
    </location>
</feature>
<comment type="subcellular location">
    <subcellularLocation>
        <location evidence="1">Cell outer membrane</location>
        <topology evidence="1">Multi-pass membrane protein</topology>
    </subcellularLocation>
</comment>
<dbReference type="Gene3D" id="2.40.170.20">
    <property type="entry name" value="TonB-dependent receptor, beta-barrel domain"/>
    <property type="match status" value="1"/>
</dbReference>
<dbReference type="AlphaFoldDB" id="A0A1H5ULY5"/>
<gene>
    <name evidence="9" type="ORF">SAMN05421819_1089</name>
</gene>
<feature type="signal peptide" evidence="7">
    <location>
        <begin position="1"/>
        <end position="18"/>
    </location>
</feature>
<dbReference type="PANTHER" id="PTHR30069:SF46">
    <property type="entry name" value="OAR PROTEIN"/>
    <property type="match status" value="1"/>
</dbReference>
<dbReference type="SUPFAM" id="SSF56935">
    <property type="entry name" value="Porins"/>
    <property type="match status" value="1"/>
</dbReference>
<organism evidence="9 10">
    <name type="scientific">Bryocella elongata</name>
    <dbReference type="NCBI Taxonomy" id="863522"/>
    <lineage>
        <taxon>Bacteria</taxon>
        <taxon>Pseudomonadati</taxon>
        <taxon>Acidobacteriota</taxon>
        <taxon>Terriglobia</taxon>
        <taxon>Terriglobales</taxon>
        <taxon>Acidobacteriaceae</taxon>
        <taxon>Bryocella</taxon>
    </lineage>
</organism>
<feature type="chain" id="PRO_5009286310" evidence="7">
    <location>
        <begin position="19"/>
        <end position="973"/>
    </location>
</feature>
<keyword evidence="7" id="KW-0732">Signal</keyword>
<dbReference type="InterPro" id="IPR036942">
    <property type="entry name" value="Beta-barrel_TonB_sf"/>
</dbReference>
<evidence type="ECO:0000313" key="10">
    <source>
        <dbReference type="Proteomes" id="UP000236728"/>
    </source>
</evidence>
<dbReference type="PANTHER" id="PTHR30069">
    <property type="entry name" value="TONB-DEPENDENT OUTER MEMBRANE RECEPTOR"/>
    <property type="match status" value="1"/>
</dbReference>
<evidence type="ECO:0000256" key="5">
    <source>
        <dbReference type="ARBA" id="ARBA00023136"/>
    </source>
</evidence>
<evidence type="ECO:0000256" key="7">
    <source>
        <dbReference type="SAM" id="SignalP"/>
    </source>
</evidence>
<evidence type="ECO:0000256" key="1">
    <source>
        <dbReference type="ARBA" id="ARBA00004571"/>
    </source>
</evidence>
<keyword evidence="3" id="KW-1134">Transmembrane beta strand</keyword>
<dbReference type="EMBL" id="FNVA01000001">
    <property type="protein sequence ID" value="SEF76083.1"/>
    <property type="molecule type" value="Genomic_DNA"/>
</dbReference>
<feature type="domain" description="TonB-dependent transporter Oar-like beta-barrel" evidence="8">
    <location>
        <begin position="352"/>
        <end position="561"/>
    </location>
</feature>
<dbReference type="GO" id="GO:0044718">
    <property type="term" value="P:siderophore transmembrane transport"/>
    <property type="evidence" value="ECO:0007669"/>
    <property type="project" value="TreeGrafter"/>
</dbReference>
<dbReference type="InterPro" id="IPR013784">
    <property type="entry name" value="Carb-bd-like_fold"/>
</dbReference>
<feature type="domain" description="TonB-dependent transporter Oar-like beta-barrel" evidence="8">
    <location>
        <begin position="567"/>
        <end position="966"/>
    </location>
</feature>
<dbReference type="InterPro" id="IPR037066">
    <property type="entry name" value="Plug_dom_sf"/>
</dbReference>
<keyword evidence="9" id="KW-0675">Receptor</keyword>
<name>A0A1H5ULY5_9BACT</name>
<keyword evidence="5" id="KW-0472">Membrane</keyword>
<dbReference type="GO" id="GO:0009279">
    <property type="term" value="C:cell outer membrane"/>
    <property type="evidence" value="ECO:0007669"/>
    <property type="project" value="UniProtKB-SubCell"/>
</dbReference>
<dbReference type="GO" id="GO:0030246">
    <property type="term" value="F:carbohydrate binding"/>
    <property type="evidence" value="ECO:0007669"/>
    <property type="project" value="InterPro"/>
</dbReference>
<dbReference type="Pfam" id="PF13620">
    <property type="entry name" value="CarboxypepD_reg"/>
    <property type="match status" value="1"/>
</dbReference>
<sequence length="973" mass="104785">MYRSFCSALFLTFVLAAAAQETVNNASLTGRVTDATGAVIKSATVTVRASTTNSVSATTTDAAGRFRFPYLAVGQYEVVVHDDGFTDARRSLTLTIGAAFDLPIFLSVGTSTQSVSVNAEAPVLETDRSQVAGTISQNEVANLPYNGRNFLDLALLVPGVSPTNTAANQLFAETSAVAGQGISVSSQRNFSNSFIVDGLSANDDAAGLVQTSFGLDAIQEMQVVTSGGQAEFGRALGGYINFVSRSGGNQLHGSAYAYLRDKHLNAKNALSQTLLPYTQVQSGASLSGPIVKDRTFYFGNFEQHQLNQTGIITITPAQAAAINTVLTATSYPGQLLNISTSTPTTIYANPVRSSNFFGKIDHRVNSRDQLSARYSLYHVSSVNSRGVGGTAYTSAGASLTDLDQTIAVSNIFTITPRTVNETRGQFTNSDLKAPVNDPVGPAVSISGIASFGTLSASPTGRHDRLYEVVDNFSHQAGPHALRAGADFLYNDLVITFPQTIRGSYAFSSLANFQAGKYSTFTQSFGNYVVPETNPNIGFYGQDEWQVSPKLTVNVGVRYDLQFLKSLYTDTNNISPRFGFAYSPFARHTTVVRGSFGLFYDRIPLRALSNALESDGNTTALNSATFVNFSPSYGQPGAPVFPAIDPNYTATSVPSNIRLNLSTMDPHMKNAYSEQASVEVDQQLTKTSNLAISYQHLRGLDLLISVNLNTPGCYASQPNSGAQYAQVDPINLCRPNSAYANNKQYYPGADSYYDGLSVSYVQRPVRWGSYRISYTWSKAIDDVSEFFFSAPVNNYNLREDRSVSDDDQRNRVVFDSTVHSSMESARTWREKLTHGFLLSGVLQYYSPLPFNITTGQNSVQTTSLRPCAPGYVLTPNAGNTCANALPGTLIGRNAGVGFSTFTLNARLSRTFPIGERFRLQGIAEAFNALNHRNDQIPNGTFGTGTYPTAPSSTFGQATAVGDPRGIQLAAKLTF</sequence>
<dbReference type="OrthoDB" id="97893at2"/>
<accession>A0A1H5ULY5</accession>
<evidence type="ECO:0000259" key="8">
    <source>
        <dbReference type="Pfam" id="PF25183"/>
    </source>
</evidence>
<evidence type="ECO:0000256" key="6">
    <source>
        <dbReference type="ARBA" id="ARBA00023237"/>
    </source>
</evidence>
<reference evidence="9 10" key="1">
    <citation type="submission" date="2016-10" db="EMBL/GenBank/DDBJ databases">
        <authorList>
            <person name="de Groot N.N."/>
        </authorList>
    </citation>
    <scope>NUCLEOTIDE SEQUENCE [LARGE SCALE GENOMIC DNA]</scope>
    <source>
        <strain evidence="9 10">DSM 22489</strain>
    </source>
</reference>
<dbReference type="InterPro" id="IPR057601">
    <property type="entry name" value="Oar-like_b-barrel"/>
</dbReference>
<proteinExistence type="predicted"/>
<dbReference type="Pfam" id="PF25183">
    <property type="entry name" value="OMP_b-brl_4"/>
    <property type="match status" value="3"/>
</dbReference>
<protein>
    <submittedName>
        <fullName evidence="9">Outer membrane receptor proteins, mostly Fe transport</fullName>
    </submittedName>
</protein>
<evidence type="ECO:0000256" key="4">
    <source>
        <dbReference type="ARBA" id="ARBA00022692"/>
    </source>
</evidence>
<keyword evidence="2" id="KW-0813">Transport</keyword>
<evidence type="ECO:0000256" key="3">
    <source>
        <dbReference type="ARBA" id="ARBA00022452"/>
    </source>
</evidence>
<dbReference type="InterPro" id="IPR039426">
    <property type="entry name" value="TonB-dep_rcpt-like"/>
</dbReference>
<dbReference type="Gene3D" id="2.170.130.10">
    <property type="entry name" value="TonB-dependent receptor, plug domain"/>
    <property type="match status" value="1"/>
</dbReference>
<dbReference type="Gene3D" id="2.60.40.1120">
    <property type="entry name" value="Carboxypeptidase-like, regulatory domain"/>
    <property type="match status" value="1"/>
</dbReference>